<dbReference type="Proteomes" id="UP001295444">
    <property type="component" value="Chromosome 02"/>
</dbReference>
<keyword evidence="3" id="KW-1185">Reference proteome</keyword>
<name>A0AAD1RC42_PELCU</name>
<protein>
    <submittedName>
        <fullName evidence="2">Uncharacterized protein</fullName>
    </submittedName>
</protein>
<proteinExistence type="predicted"/>
<organism evidence="2 3">
    <name type="scientific">Pelobates cultripes</name>
    <name type="common">Western spadefoot toad</name>
    <dbReference type="NCBI Taxonomy" id="61616"/>
    <lineage>
        <taxon>Eukaryota</taxon>
        <taxon>Metazoa</taxon>
        <taxon>Chordata</taxon>
        <taxon>Craniata</taxon>
        <taxon>Vertebrata</taxon>
        <taxon>Euteleostomi</taxon>
        <taxon>Amphibia</taxon>
        <taxon>Batrachia</taxon>
        <taxon>Anura</taxon>
        <taxon>Pelobatoidea</taxon>
        <taxon>Pelobatidae</taxon>
        <taxon>Pelobates</taxon>
    </lineage>
</organism>
<dbReference type="EMBL" id="OW240913">
    <property type="protein sequence ID" value="CAH2246080.1"/>
    <property type="molecule type" value="Genomic_DNA"/>
</dbReference>
<feature type="compositionally biased region" description="Basic and acidic residues" evidence="1">
    <location>
        <begin position="133"/>
        <end position="142"/>
    </location>
</feature>
<feature type="region of interest" description="Disordered" evidence="1">
    <location>
        <begin position="120"/>
        <end position="142"/>
    </location>
</feature>
<evidence type="ECO:0000313" key="3">
    <source>
        <dbReference type="Proteomes" id="UP001295444"/>
    </source>
</evidence>
<evidence type="ECO:0000256" key="1">
    <source>
        <dbReference type="SAM" id="MobiDB-lite"/>
    </source>
</evidence>
<sequence>MAEHAKAHDDLKDLTAKVESYELANLEDRGRRNNLRIRIISEKVGLHRVLKPQSLPAHMPRDTLMQMHYYYIKNILRANRNMKDLQSPYSNILIFGNILAFTLRKRLVLKDLMEQLRRNNLPYRNPKSNSRRLSTEWKKSSK</sequence>
<dbReference type="AlphaFoldDB" id="A0AAD1RC42"/>
<reference evidence="2" key="1">
    <citation type="submission" date="2022-03" db="EMBL/GenBank/DDBJ databases">
        <authorList>
            <person name="Alioto T."/>
            <person name="Alioto T."/>
            <person name="Gomez Garrido J."/>
        </authorList>
    </citation>
    <scope>NUCLEOTIDE SEQUENCE</scope>
</reference>
<accession>A0AAD1RC42</accession>
<evidence type="ECO:0000313" key="2">
    <source>
        <dbReference type="EMBL" id="CAH2246080.1"/>
    </source>
</evidence>
<gene>
    <name evidence="2" type="ORF">PECUL_23A024632</name>
</gene>